<evidence type="ECO:0000313" key="12">
    <source>
        <dbReference type="Proteomes" id="UP000596035"/>
    </source>
</evidence>
<dbReference type="Proteomes" id="UP000596035">
    <property type="component" value="Chromosome"/>
</dbReference>
<keyword evidence="4 5" id="KW-0963">Cytoplasm</keyword>
<dbReference type="PANTHER" id="PTHR33602:SF1">
    <property type="entry name" value="REGULATORY PROTEIN RECX FAMILY PROTEIN"/>
    <property type="match status" value="1"/>
</dbReference>
<evidence type="ECO:0000259" key="8">
    <source>
        <dbReference type="Pfam" id="PF21982"/>
    </source>
</evidence>
<dbReference type="GO" id="GO:0006282">
    <property type="term" value="P:regulation of DNA repair"/>
    <property type="evidence" value="ECO:0007669"/>
    <property type="project" value="UniProtKB-UniRule"/>
</dbReference>
<evidence type="ECO:0000256" key="3">
    <source>
        <dbReference type="ARBA" id="ARBA00018111"/>
    </source>
</evidence>
<reference evidence="11" key="2">
    <citation type="submission" date="2017-05" db="EMBL/GenBank/DDBJ databases">
        <title>Improved OligoMM genomes.</title>
        <authorList>
            <person name="Garzetti D."/>
        </authorList>
    </citation>
    <scope>NUCLEOTIDE SEQUENCE [LARGE SCALE GENOMIC DNA]</scope>
    <source>
        <strain evidence="11">KB18</strain>
    </source>
</reference>
<dbReference type="EMBL" id="CP065321">
    <property type="protein sequence ID" value="QQR31762.1"/>
    <property type="molecule type" value="Genomic_DNA"/>
</dbReference>
<comment type="subcellular location">
    <subcellularLocation>
        <location evidence="1 5">Cytoplasm</location>
    </subcellularLocation>
</comment>
<dbReference type="AlphaFoldDB" id="A0A1Z2XVN7"/>
<keyword evidence="11" id="KW-1185">Reference proteome</keyword>
<dbReference type="InterPro" id="IPR053924">
    <property type="entry name" value="RecX_HTH_2nd"/>
</dbReference>
<reference evidence="9" key="1">
    <citation type="journal article" date="2017" name="Genome Announc.">
        <title>High-Quality Whole-Genome Sequences of the Oligo-Mouse-Microbiota Bacterial Community.</title>
        <authorList>
            <person name="Garzetti D."/>
            <person name="Brugiroux S."/>
            <person name="Bunk B."/>
            <person name="Pukall R."/>
            <person name="McCoy K.D."/>
            <person name="Macpherson A.J."/>
            <person name="Stecher B."/>
        </authorList>
    </citation>
    <scope>NUCLEOTIDE SEQUENCE</scope>
    <source>
        <strain evidence="9">KB18</strain>
    </source>
</reference>
<proteinExistence type="inferred from homology"/>
<sequence>MELTAAEPRRKGLVQLYIDGEPAVKIDNEVLLLSRIKPGDELTDEELHQLILDSDAHRAKEKALYLLEYRDHTKKELTEKIARTAASREAAEAAVDRMEELGLIDDDSYGRRYARELFVRKKYGPLRVRQELRQKGIDPELISELLEEYDDPEAFTERIGEILERKYSGWQEDEKVKRRAFSALQRMGYSYEHIREGMRGLSDS</sequence>
<dbReference type="PANTHER" id="PTHR33602">
    <property type="entry name" value="REGULATORY PROTEIN RECX FAMILY PROTEIN"/>
    <property type="match status" value="1"/>
</dbReference>
<dbReference type="Proteomes" id="UP000196710">
    <property type="component" value="Chromosome"/>
</dbReference>
<dbReference type="InterPro" id="IPR003783">
    <property type="entry name" value="Regulatory_RecX"/>
</dbReference>
<dbReference type="KEGG" id="amur:ADH66_18555"/>
<feature type="domain" description="RecX second three-helical" evidence="7">
    <location>
        <begin position="105"/>
        <end position="146"/>
    </location>
</feature>
<evidence type="ECO:0000259" key="7">
    <source>
        <dbReference type="Pfam" id="PF02631"/>
    </source>
</evidence>
<dbReference type="HAMAP" id="MF_01114">
    <property type="entry name" value="RecX"/>
    <property type="match status" value="1"/>
</dbReference>
<reference evidence="10 12" key="3">
    <citation type="submission" date="2020-11" db="EMBL/GenBank/DDBJ databases">
        <title>Closed and high quality bacterial genomes of the OMM12 community.</title>
        <authorList>
            <person name="Marbouty M."/>
            <person name="Lamy-Besnier Q."/>
            <person name="Debarbieux L."/>
            <person name="Koszul R."/>
        </authorList>
    </citation>
    <scope>NUCLEOTIDE SEQUENCE [LARGE SCALE GENOMIC DNA]</scope>
    <source>
        <strain evidence="10 12">KB18</strain>
    </source>
</reference>
<dbReference type="Pfam" id="PF02631">
    <property type="entry name" value="RecX_HTH2"/>
    <property type="match status" value="1"/>
</dbReference>
<name>A0A1Z2XVN7_9FIRM</name>
<dbReference type="Gene3D" id="1.10.10.10">
    <property type="entry name" value="Winged helix-like DNA-binding domain superfamily/Winged helix DNA-binding domain"/>
    <property type="match status" value="2"/>
</dbReference>
<comment type="similarity">
    <text evidence="2 5">Belongs to the RecX family.</text>
</comment>
<evidence type="ECO:0000256" key="5">
    <source>
        <dbReference type="HAMAP-Rule" id="MF_01114"/>
    </source>
</evidence>
<dbReference type="RefSeq" id="WP_066537728.1">
    <property type="nucleotide sequence ID" value="NZ_CAQHGX010000007.1"/>
</dbReference>
<feature type="domain" description="RecX first three-helical" evidence="8">
    <location>
        <begin position="59"/>
        <end position="98"/>
    </location>
</feature>
<dbReference type="EMBL" id="CP021422">
    <property type="protein sequence ID" value="ASB42471.1"/>
    <property type="molecule type" value="Genomic_DNA"/>
</dbReference>
<gene>
    <name evidence="5" type="primary">recX</name>
    <name evidence="9" type="ORF">ADH66_18555</name>
    <name evidence="10" type="ORF">I5Q82_08970</name>
</gene>
<dbReference type="GO" id="GO:0005737">
    <property type="term" value="C:cytoplasm"/>
    <property type="evidence" value="ECO:0007669"/>
    <property type="project" value="UniProtKB-SubCell"/>
</dbReference>
<evidence type="ECO:0000256" key="6">
    <source>
        <dbReference type="SAM" id="Coils"/>
    </source>
</evidence>
<evidence type="ECO:0000313" key="9">
    <source>
        <dbReference type="EMBL" id="ASB42471.1"/>
    </source>
</evidence>
<evidence type="ECO:0000256" key="4">
    <source>
        <dbReference type="ARBA" id="ARBA00022490"/>
    </source>
</evidence>
<evidence type="ECO:0000256" key="2">
    <source>
        <dbReference type="ARBA" id="ARBA00009695"/>
    </source>
</evidence>
<accession>A0A1Z2XVN7</accession>
<dbReference type="Pfam" id="PF21982">
    <property type="entry name" value="RecX_HTH1"/>
    <property type="match status" value="1"/>
</dbReference>
<dbReference type="InterPro" id="IPR053926">
    <property type="entry name" value="RecX_HTH_1st"/>
</dbReference>
<protein>
    <recommendedName>
        <fullName evidence="3 5">Regulatory protein RecX</fullName>
    </recommendedName>
</protein>
<dbReference type="InterPro" id="IPR036388">
    <property type="entry name" value="WH-like_DNA-bd_sf"/>
</dbReference>
<evidence type="ECO:0000313" key="11">
    <source>
        <dbReference type="Proteomes" id="UP000196710"/>
    </source>
</evidence>
<organism evidence="10 12">
    <name type="scientific">Acutalibacter muris</name>
    <dbReference type="NCBI Taxonomy" id="1796620"/>
    <lineage>
        <taxon>Bacteria</taxon>
        <taxon>Bacillati</taxon>
        <taxon>Bacillota</taxon>
        <taxon>Clostridia</taxon>
        <taxon>Eubacteriales</taxon>
        <taxon>Acutalibacteraceae</taxon>
        <taxon>Acutalibacter</taxon>
    </lineage>
</organism>
<feature type="coiled-coil region" evidence="6">
    <location>
        <begin position="74"/>
        <end position="101"/>
    </location>
</feature>
<evidence type="ECO:0000256" key="1">
    <source>
        <dbReference type="ARBA" id="ARBA00004496"/>
    </source>
</evidence>
<evidence type="ECO:0000313" key="10">
    <source>
        <dbReference type="EMBL" id="QQR31762.1"/>
    </source>
</evidence>
<keyword evidence="6" id="KW-0175">Coiled coil</keyword>
<comment type="function">
    <text evidence="5">Modulates RecA activity.</text>
</comment>